<evidence type="ECO:0000313" key="8">
    <source>
        <dbReference type="EMBL" id="JAT72027.1"/>
    </source>
</evidence>
<feature type="domain" description="Sucrose phosphatase-like" evidence="7">
    <location>
        <begin position="43"/>
        <end position="289"/>
    </location>
</feature>
<comment type="function">
    <text evidence="6">Catalyzes the final step of sucrose synthesis.</text>
</comment>
<keyword evidence="4 6" id="KW-0378">Hydrolase</keyword>
<dbReference type="SFLD" id="SFLDG01141">
    <property type="entry name" value="C2.B.1:_Sucrose_Phosphatase_Li"/>
    <property type="match status" value="1"/>
</dbReference>
<feature type="non-terminal residue" evidence="8">
    <location>
        <position position="1"/>
    </location>
</feature>
<organism evidence="8">
    <name type="scientific">Auxenochlorella protothecoides</name>
    <name type="common">Green microalga</name>
    <name type="synonym">Chlorella protothecoides</name>
    <dbReference type="NCBI Taxonomy" id="3075"/>
    <lineage>
        <taxon>Eukaryota</taxon>
        <taxon>Viridiplantae</taxon>
        <taxon>Chlorophyta</taxon>
        <taxon>core chlorophytes</taxon>
        <taxon>Trebouxiophyceae</taxon>
        <taxon>Chlorellales</taxon>
        <taxon>Chlorellaceae</taxon>
        <taxon>Auxenochlorella</taxon>
    </lineage>
</organism>
<dbReference type="Gene3D" id="3.40.50.1000">
    <property type="entry name" value="HAD superfamily/HAD-like"/>
    <property type="match status" value="1"/>
</dbReference>
<accession>A0A1D1ZYR7</accession>
<dbReference type="EC" id="3.1.3.24" evidence="6"/>
<evidence type="ECO:0000256" key="5">
    <source>
        <dbReference type="ARBA" id="ARBA00048036"/>
    </source>
</evidence>
<dbReference type="PANTHER" id="PTHR46521">
    <property type="entry name" value="SUCROSE-PHOSPHATASE 2-RELATED"/>
    <property type="match status" value="1"/>
</dbReference>
<dbReference type="NCBIfam" id="TIGR01482">
    <property type="entry name" value="SPP-subfamily"/>
    <property type="match status" value="1"/>
</dbReference>
<dbReference type="Gene3D" id="3.90.1070.10">
    <property type="match status" value="1"/>
</dbReference>
<dbReference type="NCBIfam" id="TIGR01484">
    <property type="entry name" value="HAD-SF-IIB"/>
    <property type="match status" value="1"/>
</dbReference>
<dbReference type="InterPro" id="IPR051518">
    <property type="entry name" value="Sucrose_Phosphatase"/>
</dbReference>
<comment type="subunit">
    <text evidence="6">Homodimer.</text>
</comment>
<dbReference type="UniPathway" id="UPA00371">
    <property type="reaction ID" value="UER00546"/>
</dbReference>
<name>A0A1D1ZYR7_AUXPR</name>
<comment type="cofactor">
    <cofactor evidence="1 6">
        <name>Mg(2+)</name>
        <dbReference type="ChEBI" id="CHEBI:18420"/>
    </cofactor>
</comment>
<evidence type="ECO:0000256" key="6">
    <source>
        <dbReference type="RuleBase" id="RU368007"/>
    </source>
</evidence>
<dbReference type="InterPro" id="IPR012847">
    <property type="entry name" value="Sucrose_phosphatase_pln/cyn"/>
</dbReference>
<evidence type="ECO:0000256" key="4">
    <source>
        <dbReference type="ARBA" id="ARBA00022801"/>
    </source>
</evidence>
<dbReference type="SFLD" id="SFLDS00003">
    <property type="entry name" value="Haloacid_Dehalogenase"/>
    <property type="match status" value="1"/>
</dbReference>
<comment type="catalytic activity">
    <reaction evidence="5 6">
        <text>sucrose 6(F)-phosphate + H2O = sucrose + phosphate</text>
        <dbReference type="Rhea" id="RHEA:19289"/>
        <dbReference type="ChEBI" id="CHEBI:15377"/>
        <dbReference type="ChEBI" id="CHEBI:17992"/>
        <dbReference type="ChEBI" id="CHEBI:43474"/>
        <dbReference type="ChEBI" id="CHEBI:57723"/>
        <dbReference type="EC" id="3.1.3.24"/>
    </reaction>
</comment>
<evidence type="ECO:0000256" key="3">
    <source>
        <dbReference type="ARBA" id="ARBA00007211"/>
    </source>
</evidence>
<proteinExistence type="inferred from homology"/>
<dbReference type="GO" id="GO:0050307">
    <property type="term" value="F:sucrose-phosphate phosphatase activity"/>
    <property type="evidence" value="ECO:0007669"/>
    <property type="project" value="UniProtKB-UniRule"/>
</dbReference>
<dbReference type="EMBL" id="GDKF01006595">
    <property type="protein sequence ID" value="JAT72027.1"/>
    <property type="molecule type" value="Transcribed_RNA"/>
</dbReference>
<protein>
    <recommendedName>
        <fullName evidence="6">Sucrose-phosphatase</fullName>
        <ecNumber evidence="6">3.1.3.24</ecNumber>
    </recommendedName>
</protein>
<gene>
    <name evidence="8" type="ORF">g.13994</name>
</gene>
<dbReference type="InterPro" id="IPR036412">
    <property type="entry name" value="HAD-like_sf"/>
</dbReference>
<dbReference type="PANTHER" id="PTHR46521:SF4">
    <property type="entry name" value="SUCROSE-PHOSPHATASE 2-RELATED"/>
    <property type="match status" value="1"/>
</dbReference>
<dbReference type="GO" id="GO:0000287">
    <property type="term" value="F:magnesium ion binding"/>
    <property type="evidence" value="ECO:0007669"/>
    <property type="project" value="UniProtKB-UniRule"/>
</dbReference>
<comment type="similarity">
    <text evidence="3 6">Belongs to the sucrose phosphatase family.</text>
</comment>
<evidence type="ECO:0000256" key="2">
    <source>
        <dbReference type="ARBA" id="ARBA00005070"/>
    </source>
</evidence>
<sequence length="454" mass="49637">TPHHLTVHRRIRTSDRGDRGIAIAIMQPSKTTQQGPLDREVRFALVSDLDWTMVDHNDHTHDKLLRLNHVWNTDLSHDSLLVYSTGRSPHLYEELAAEVPLLVPDILVCSVGTEILFQGVPHKPWSDFLDRGWDREKTLEIAQAEPALTLQDASEQRPHKISFKVSSGSDAVVQELTAKLKQAGLEVNVIYSAGVDLDLLPAAASKGKALAFLLEEMDGGAGRPRDGVLVAGDSGNDIELFAVAGVHGCMVANAHPELRAWCDAHASSTLFQASEDGPGGIFQALEHFEFVEHAEPRPAGVAVRRAVVGMTTAAAELFCGIAPQPLTDTVARLGEFLSDGFFYKHEGVECGKQEYLDYLGGPGYGGMAQVAAGRGEWREWLGAIVVREGVANTWKVEAVERVQPFKAGDHTGDVRRTYRVCMELQEAEPGRWLVSRQVYETLKPGEAYNSVPAA</sequence>
<evidence type="ECO:0000256" key="1">
    <source>
        <dbReference type="ARBA" id="ARBA00001946"/>
    </source>
</evidence>
<dbReference type="GO" id="GO:0005986">
    <property type="term" value="P:sucrose biosynthetic process"/>
    <property type="evidence" value="ECO:0007669"/>
    <property type="project" value="UniProtKB-UniRule"/>
</dbReference>
<dbReference type="Pfam" id="PF05116">
    <property type="entry name" value="S6PP"/>
    <property type="match status" value="1"/>
</dbReference>
<dbReference type="InterPro" id="IPR006379">
    <property type="entry name" value="HAD-SF_hydro_IIB"/>
</dbReference>
<dbReference type="AlphaFoldDB" id="A0A1D1ZYR7"/>
<comment type="pathway">
    <text evidence="2 6">Glycan biosynthesis; sucrose biosynthesis; sucrose from D-fructose 6-phosphate and UDP-alpha-D-glucose: step 2/2.</text>
</comment>
<dbReference type="SFLD" id="SFLDG01140">
    <property type="entry name" value="C2.B:_Phosphomannomutase_and_P"/>
    <property type="match status" value="1"/>
</dbReference>
<dbReference type="NCBIfam" id="TIGR01485">
    <property type="entry name" value="SPP_plant-cyano"/>
    <property type="match status" value="1"/>
</dbReference>
<dbReference type="SUPFAM" id="SSF56784">
    <property type="entry name" value="HAD-like"/>
    <property type="match status" value="1"/>
</dbReference>
<keyword evidence="6" id="KW-0460">Magnesium</keyword>
<reference evidence="8" key="1">
    <citation type="submission" date="2015-08" db="EMBL/GenBank/DDBJ databases">
        <authorList>
            <person name="Babu N.S."/>
            <person name="Beckwith C.J."/>
            <person name="Beseler K.G."/>
            <person name="Brison A."/>
            <person name="Carone J.V."/>
            <person name="Caskin T.P."/>
            <person name="Diamond M."/>
            <person name="Durham M.E."/>
            <person name="Foxe J.M."/>
            <person name="Go M."/>
            <person name="Henderson B.A."/>
            <person name="Jones I.B."/>
            <person name="McGettigan J.A."/>
            <person name="Micheletti S.J."/>
            <person name="Nasrallah M.E."/>
            <person name="Ortiz D."/>
            <person name="Piller C.R."/>
            <person name="Privatt S.R."/>
            <person name="Schneider S.L."/>
            <person name="Sharp S."/>
            <person name="Smith T.C."/>
            <person name="Stanton J.D."/>
            <person name="Ullery H.E."/>
            <person name="Wilson R.J."/>
            <person name="Serrano M.G."/>
            <person name="Buck G."/>
            <person name="Lee V."/>
            <person name="Wang Y."/>
            <person name="Carvalho R."/>
            <person name="Voegtly L."/>
            <person name="Shi R."/>
            <person name="Duckworth R."/>
            <person name="Johnson A."/>
            <person name="Loviza R."/>
            <person name="Walstead R."/>
            <person name="Shah Z."/>
            <person name="Kiflezghi M."/>
            <person name="Wade K."/>
            <person name="Ball S.L."/>
            <person name="Bradley K.W."/>
            <person name="Asai D.J."/>
            <person name="Bowman C.A."/>
            <person name="Russell D.A."/>
            <person name="Pope W.H."/>
            <person name="Jacobs-Sera D."/>
            <person name="Hendrix R.W."/>
            <person name="Hatfull G.F."/>
        </authorList>
    </citation>
    <scope>NUCLEOTIDE SEQUENCE</scope>
</reference>
<dbReference type="InterPro" id="IPR006380">
    <property type="entry name" value="SPP-like_dom"/>
</dbReference>
<evidence type="ECO:0000259" key="7">
    <source>
        <dbReference type="Pfam" id="PF05116"/>
    </source>
</evidence>
<dbReference type="InterPro" id="IPR023214">
    <property type="entry name" value="HAD_sf"/>
</dbReference>